<feature type="region of interest" description="Disordered" evidence="1">
    <location>
        <begin position="483"/>
        <end position="510"/>
    </location>
</feature>
<proteinExistence type="predicted"/>
<sequence>MFRLALCKTSNLTRGLRVQVQRPYSQTSTVTQTATNTGRWGHRDEHAVVISRIQDQVERTALLSNFLLVHALRSAYPTHILTQTPASTGLATLARSGGFEARLDTSIDFYASREKDSLVGEVEQPCDLDYTVEFGRHNCAWRDCESYIYKGKYWQNDQEHISNHYILCPREFSREVERVSKFADDLIVAALQHKVKVDEEIWVFDGYWERSSKLWKSVKQSNWDDVILNQELKEELIKDVTSFFDREELYKSVGVPWKRGLILHGLPGNGKTITIKAIMRALNRRPTPIPTLYVKSLGSSPDHYDIKSIFEKARDAAPCLLVFEDLDSLVTESLRSYFLNEVDGLEQNNGILMVGSTNYLNKLDVGISKRPSRFDRKYHFPLPASPERSRYCDFWRSKLAKNTSLEFPPELSQRIAKVSEGLSFAYLQEVFVSTMTSLVLEQEAGPTRTGAQTSTASDIESNIIWQAVKTQIEKIRKELLESRKSVDDAGKHSVSDDATSSLARPTGFGK</sequence>
<dbReference type="Proteomes" id="UP001345013">
    <property type="component" value="Unassembled WGS sequence"/>
</dbReference>
<evidence type="ECO:0000313" key="3">
    <source>
        <dbReference type="EMBL" id="KAK5102144.1"/>
    </source>
</evidence>
<keyword evidence="4" id="KW-1185">Reference proteome</keyword>
<protein>
    <recommendedName>
        <fullName evidence="2">ATPase AAA-type core domain-containing protein</fullName>
    </recommendedName>
</protein>
<gene>
    <name evidence="3" type="ORF">LTR24_000375</name>
</gene>
<dbReference type="Gene3D" id="3.40.50.300">
    <property type="entry name" value="P-loop containing nucleotide triphosphate hydrolases"/>
    <property type="match status" value="1"/>
</dbReference>
<comment type="caution">
    <text evidence="3">The sequence shown here is derived from an EMBL/GenBank/DDBJ whole genome shotgun (WGS) entry which is preliminary data.</text>
</comment>
<dbReference type="EMBL" id="JAVRRG010000003">
    <property type="protein sequence ID" value="KAK5102144.1"/>
    <property type="molecule type" value="Genomic_DNA"/>
</dbReference>
<evidence type="ECO:0000256" key="1">
    <source>
        <dbReference type="SAM" id="MobiDB-lite"/>
    </source>
</evidence>
<dbReference type="PANTHER" id="PTHR23077">
    <property type="entry name" value="AAA-FAMILY ATPASE"/>
    <property type="match status" value="1"/>
</dbReference>
<evidence type="ECO:0000259" key="2">
    <source>
        <dbReference type="Pfam" id="PF00004"/>
    </source>
</evidence>
<feature type="domain" description="ATPase AAA-type core" evidence="2">
    <location>
        <begin position="261"/>
        <end position="382"/>
    </location>
</feature>
<reference evidence="3 4" key="1">
    <citation type="submission" date="2023-08" db="EMBL/GenBank/DDBJ databases">
        <title>Black Yeasts Isolated from many extreme environments.</title>
        <authorList>
            <person name="Coleine C."/>
            <person name="Stajich J.E."/>
            <person name="Selbmann L."/>
        </authorList>
    </citation>
    <scope>NUCLEOTIDE SEQUENCE [LARGE SCALE GENOMIC DNA]</scope>
    <source>
        <strain evidence="3 4">CCFEE 5885</strain>
    </source>
</reference>
<dbReference type="InterPro" id="IPR027417">
    <property type="entry name" value="P-loop_NTPase"/>
</dbReference>
<dbReference type="PANTHER" id="PTHR23077:SF132">
    <property type="entry name" value="ATP-DEPENDENT ZN PROTEASE"/>
    <property type="match status" value="1"/>
</dbReference>
<feature type="compositionally biased region" description="Basic and acidic residues" evidence="1">
    <location>
        <begin position="483"/>
        <end position="495"/>
    </location>
</feature>
<organism evidence="3 4">
    <name type="scientific">Lithohypha guttulata</name>
    <dbReference type="NCBI Taxonomy" id="1690604"/>
    <lineage>
        <taxon>Eukaryota</taxon>
        <taxon>Fungi</taxon>
        <taxon>Dikarya</taxon>
        <taxon>Ascomycota</taxon>
        <taxon>Pezizomycotina</taxon>
        <taxon>Eurotiomycetes</taxon>
        <taxon>Chaetothyriomycetidae</taxon>
        <taxon>Chaetothyriales</taxon>
        <taxon>Trichomeriaceae</taxon>
        <taxon>Lithohypha</taxon>
    </lineage>
</organism>
<name>A0ABR0KNX6_9EURO</name>
<accession>A0ABR0KNX6</accession>
<evidence type="ECO:0000313" key="4">
    <source>
        <dbReference type="Proteomes" id="UP001345013"/>
    </source>
</evidence>
<dbReference type="CDD" id="cd19481">
    <property type="entry name" value="RecA-like_protease"/>
    <property type="match status" value="1"/>
</dbReference>
<dbReference type="SUPFAM" id="SSF52540">
    <property type="entry name" value="P-loop containing nucleoside triphosphate hydrolases"/>
    <property type="match status" value="1"/>
</dbReference>
<dbReference type="Pfam" id="PF00004">
    <property type="entry name" value="AAA"/>
    <property type="match status" value="1"/>
</dbReference>
<dbReference type="InterPro" id="IPR050168">
    <property type="entry name" value="AAA_ATPase_domain"/>
</dbReference>
<dbReference type="InterPro" id="IPR003959">
    <property type="entry name" value="ATPase_AAA_core"/>
</dbReference>